<keyword evidence="1" id="KW-0812">Transmembrane</keyword>
<feature type="transmembrane region" description="Helical" evidence="1">
    <location>
        <begin position="61"/>
        <end position="83"/>
    </location>
</feature>
<dbReference type="Pfam" id="PF10823">
    <property type="entry name" value="DUF2568"/>
    <property type="match status" value="1"/>
</dbReference>
<proteinExistence type="predicted"/>
<feature type="transmembrane region" description="Helical" evidence="1">
    <location>
        <begin position="103"/>
        <end position="133"/>
    </location>
</feature>
<protein>
    <submittedName>
        <fullName evidence="2">DUF2568 domain-containing protein</fullName>
    </submittedName>
</protein>
<keyword evidence="1" id="KW-0472">Membrane</keyword>
<keyword evidence="1" id="KW-1133">Transmembrane helix</keyword>
<dbReference type="InterPro" id="IPR021214">
    <property type="entry name" value="DUF2568"/>
</dbReference>
<accession>A0ABW2AXD3</accession>
<evidence type="ECO:0000313" key="2">
    <source>
        <dbReference type="EMBL" id="MFC6715787.1"/>
    </source>
</evidence>
<evidence type="ECO:0000313" key="3">
    <source>
        <dbReference type="Proteomes" id="UP001596356"/>
    </source>
</evidence>
<reference evidence="3" key="1">
    <citation type="journal article" date="2019" name="Int. J. Syst. Evol. Microbiol.">
        <title>The Global Catalogue of Microorganisms (GCM) 10K type strain sequencing project: providing services to taxonomists for standard genome sequencing and annotation.</title>
        <authorList>
            <consortium name="The Broad Institute Genomics Platform"/>
            <consortium name="The Broad Institute Genome Sequencing Center for Infectious Disease"/>
            <person name="Wu L."/>
            <person name="Ma J."/>
        </authorList>
    </citation>
    <scope>NUCLEOTIDE SEQUENCE [LARGE SCALE GENOMIC DNA]</scope>
    <source>
        <strain evidence="3">NBRC 106593</strain>
    </source>
</reference>
<keyword evidence="3" id="KW-1185">Reference proteome</keyword>
<dbReference type="EMBL" id="JBHSWJ010000002">
    <property type="protein sequence ID" value="MFC6715787.1"/>
    <property type="molecule type" value="Genomic_DNA"/>
</dbReference>
<sequence>MTTDVPATRRALRQARTDQLRPASARPVSGWDVAYFLVEMGVYSGVSVAALRLVNGAWSDLSFPGLLVAAGVLAGMAVVWGLWAADHAAHRWPSRGGLILEYGWMFVGVAGWLVAGLPGVGIPLAGAVVSLIVRRLYQPV</sequence>
<dbReference type="RefSeq" id="WP_377825137.1">
    <property type="nucleotide sequence ID" value="NZ_JBHSWJ010000002.1"/>
</dbReference>
<dbReference type="Proteomes" id="UP001596356">
    <property type="component" value="Unassembled WGS sequence"/>
</dbReference>
<evidence type="ECO:0000256" key="1">
    <source>
        <dbReference type="SAM" id="Phobius"/>
    </source>
</evidence>
<feature type="transmembrane region" description="Helical" evidence="1">
    <location>
        <begin position="33"/>
        <end position="54"/>
    </location>
</feature>
<gene>
    <name evidence="2" type="ORF">ACFQBT_18930</name>
</gene>
<organism evidence="2 3">
    <name type="scientific">Branchiibius cervicis</name>
    <dbReference type="NCBI Taxonomy" id="908252"/>
    <lineage>
        <taxon>Bacteria</taxon>
        <taxon>Bacillati</taxon>
        <taxon>Actinomycetota</taxon>
        <taxon>Actinomycetes</taxon>
        <taxon>Micrococcales</taxon>
        <taxon>Dermacoccaceae</taxon>
        <taxon>Branchiibius</taxon>
    </lineage>
</organism>
<comment type="caution">
    <text evidence="2">The sequence shown here is derived from an EMBL/GenBank/DDBJ whole genome shotgun (WGS) entry which is preliminary data.</text>
</comment>
<name>A0ABW2AXD3_9MICO</name>